<proteinExistence type="predicted"/>
<dbReference type="FunFam" id="3.40.50.980:FF:000002">
    <property type="entry name" value="Enterobactin synthetase component F"/>
    <property type="match status" value="1"/>
</dbReference>
<gene>
    <name evidence="5" type="ORF">FNZ23_15140</name>
</gene>
<evidence type="ECO:0000256" key="2">
    <source>
        <dbReference type="ARBA" id="ARBA00022553"/>
    </source>
</evidence>
<evidence type="ECO:0000313" key="6">
    <source>
        <dbReference type="Proteomes" id="UP000320888"/>
    </source>
</evidence>
<dbReference type="NCBIfam" id="TIGR01733">
    <property type="entry name" value="AA-adenyl-dom"/>
    <property type="match status" value="1"/>
</dbReference>
<dbReference type="InterPro" id="IPR045851">
    <property type="entry name" value="AMP-bd_C_sf"/>
</dbReference>
<organism evidence="5 6">
    <name type="scientific">Streptomyces benahoarensis</name>
    <dbReference type="NCBI Taxonomy" id="2595054"/>
    <lineage>
        <taxon>Bacteria</taxon>
        <taxon>Bacillati</taxon>
        <taxon>Actinomycetota</taxon>
        <taxon>Actinomycetes</taxon>
        <taxon>Kitasatosporales</taxon>
        <taxon>Streptomycetaceae</taxon>
        <taxon>Streptomyces</taxon>
    </lineage>
</organism>
<dbReference type="PROSITE" id="PS50075">
    <property type="entry name" value="CARRIER"/>
    <property type="match status" value="1"/>
</dbReference>
<comment type="caution">
    <text evidence="5">The sequence shown here is derived from an EMBL/GenBank/DDBJ whole genome shotgun (WGS) entry which is preliminary data.</text>
</comment>
<dbReference type="GO" id="GO:0031177">
    <property type="term" value="F:phosphopantetheine binding"/>
    <property type="evidence" value="ECO:0007669"/>
    <property type="project" value="InterPro"/>
</dbReference>
<evidence type="ECO:0000256" key="3">
    <source>
        <dbReference type="SAM" id="MobiDB-lite"/>
    </source>
</evidence>
<reference evidence="5 6" key="1">
    <citation type="submission" date="2019-07" db="EMBL/GenBank/DDBJ databases">
        <title>Draft genome for Streptomyces benahoarensis MZ03-48.</title>
        <authorList>
            <person name="Gonzalez-Pimentel J.L."/>
        </authorList>
    </citation>
    <scope>NUCLEOTIDE SEQUENCE [LARGE SCALE GENOMIC DNA]</scope>
    <source>
        <strain evidence="5 6">MZ03-48</strain>
    </source>
</reference>
<dbReference type="Pfam" id="PF00501">
    <property type="entry name" value="AMP-binding"/>
    <property type="match status" value="1"/>
</dbReference>
<name>A0A553ZEG1_9ACTN</name>
<dbReference type="Gene3D" id="3.40.50.12780">
    <property type="entry name" value="N-terminal domain of ligase-like"/>
    <property type="match status" value="1"/>
</dbReference>
<evidence type="ECO:0000313" key="5">
    <source>
        <dbReference type="EMBL" id="TSB39832.1"/>
    </source>
</evidence>
<keyword evidence="2" id="KW-0597">Phosphoprotein</keyword>
<dbReference type="InterPro" id="IPR020845">
    <property type="entry name" value="AMP-binding_CS"/>
</dbReference>
<dbReference type="PANTHER" id="PTHR45527:SF1">
    <property type="entry name" value="FATTY ACID SYNTHASE"/>
    <property type="match status" value="1"/>
</dbReference>
<dbReference type="Gene3D" id="3.30.300.30">
    <property type="match status" value="1"/>
</dbReference>
<dbReference type="GO" id="GO:0043041">
    <property type="term" value="P:amino acid activation for nonribosomal peptide biosynthetic process"/>
    <property type="evidence" value="ECO:0007669"/>
    <property type="project" value="TreeGrafter"/>
</dbReference>
<accession>A0A553ZEG1</accession>
<dbReference type="InterPro" id="IPR020806">
    <property type="entry name" value="PKS_PP-bd"/>
</dbReference>
<keyword evidence="1" id="KW-0596">Phosphopantetheine</keyword>
<evidence type="ECO:0000259" key="4">
    <source>
        <dbReference type="PROSITE" id="PS50075"/>
    </source>
</evidence>
<dbReference type="InterPro" id="IPR000873">
    <property type="entry name" value="AMP-dep_synth/lig_dom"/>
</dbReference>
<dbReference type="Pfam" id="PF13193">
    <property type="entry name" value="AMP-binding_C"/>
    <property type="match status" value="1"/>
</dbReference>
<feature type="domain" description="Carrier" evidence="4">
    <location>
        <begin position="506"/>
        <end position="581"/>
    </location>
</feature>
<dbReference type="PANTHER" id="PTHR45527">
    <property type="entry name" value="NONRIBOSOMAL PEPTIDE SYNTHETASE"/>
    <property type="match status" value="1"/>
</dbReference>
<dbReference type="CDD" id="cd17643">
    <property type="entry name" value="A_NRPS_Cytc1-like"/>
    <property type="match status" value="1"/>
</dbReference>
<dbReference type="InterPro" id="IPR009081">
    <property type="entry name" value="PP-bd_ACP"/>
</dbReference>
<dbReference type="FunFam" id="3.40.50.12780:FF:000012">
    <property type="entry name" value="Non-ribosomal peptide synthetase"/>
    <property type="match status" value="1"/>
</dbReference>
<evidence type="ECO:0000256" key="1">
    <source>
        <dbReference type="ARBA" id="ARBA00022450"/>
    </source>
</evidence>
<dbReference type="Gene3D" id="1.10.1200.10">
    <property type="entry name" value="ACP-like"/>
    <property type="match status" value="1"/>
</dbReference>
<dbReference type="InterPro" id="IPR042099">
    <property type="entry name" value="ANL_N_sf"/>
</dbReference>
<dbReference type="GO" id="GO:0005829">
    <property type="term" value="C:cytosol"/>
    <property type="evidence" value="ECO:0007669"/>
    <property type="project" value="TreeGrafter"/>
</dbReference>
<dbReference type="InterPro" id="IPR036736">
    <property type="entry name" value="ACP-like_sf"/>
</dbReference>
<dbReference type="SUPFAM" id="SSF56801">
    <property type="entry name" value="Acetyl-CoA synthetase-like"/>
    <property type="match status" value="1"/>
</dbReference>
<dbReference type="EMBL" id="VKLS01000165">
    <property type="protein sequence ID" value="TSB39832.1"/>
    <property type="molecule type" value="Genomic_DNA"/>
</dbReference>
<feature type="region of interest" description="Disordered" evidence="3">
    <location>
        <begin position="484"/>
        <end position="511"/>
    </location>
</feature>
<dbReference type="SUPFAM" id="SSF47336">
    <property type="entry name" value="ACP-like"/>
    <property type="match status" value="1"/>
</dbReference>
<dbReference type="GO" id="GO:0017000">
    <property type="term" value="P:antibiotic biosynthetic process"/>
    <property type="evidence" value="ECO:0007669"/>
    <property type="project" value="UniProtKB-ARBA"/>
</dbReference>
<sequence length="587" mass="61915">MFEAVAAEFPLRTAVTAADGSLTYRELNEKSDLLAGKLLDAGAKSGTTVGLHTPRTTDLITGLLGILKTGAAYLPLDPGYPAPRIRWALSDAECPVVVAPPDLAAALGDTGVRTVDPAAADDGPRPALPRVPDSAAAYVIHTSGSTGEPKGVQVEHRNVSGLFTAVQPWFGFGADDVWTLFHSAAFDFSVWEIWGALLHGGRLVVVPPTTTRSPAALHRLLRDEGVTVLSQTPGAFVRLAAADAGQEPLTALRTVVLGGERLDPAALRPWLERYGDDRPQVVNMYGITEATVHASYRPIRRADLDGTGPSPVGVPLPGLVFHLRDATGRPVPDGTPGELHIEGPALARGYLARPELTAERFAAGPPRTYRTGDRLVRLPDGGYGYLGRVDDQLKVRGYRVEPGEIEALLVRHPEVDAAAVRPHDYGEGGDDVRLVAYVTGAARHRDDPAPLSAELTALAAAELPPHMRPSAHVVLDALPLTANGKTDRTALPAPGPATAREPEPEGPDASSGARIAAIWRAVLDVGEVPPDADFFDLGGTSLTLLRMFERVNAAFGTDLDVTVLIDGATVASLTSHIDAARTTEGDA</sequence>
<keyword evidence="6" id="KW-1185">Reference proteome</keyword>
<dbReference type="Proteomes" id="UP000320888">
    <property type="component" value="Unassembled WGS sequence"/>
</dbReference>
<dbReference type="GO" id="GO:0044550">
    <property type="term" value="P:secondary metabolite biosynthetic process"/>
    <property type="evidence" value="ECO:0007669"/>
    <property type="project" value="TreeGrafter"/>
</dbReference>
<dbReference type="InterPro" id="IPR025110">
    <property type="entry name" value="AMP-bd_C"/>
</dbReference>
<dbReference type="PROSITE" id="PS00455">
    <property type="entry name" value="AMP_BINDING"/>
    <property type="match status" value="1"/>
</dbReference>
<dbReference type="Pfam" id="PF00550">
    <property type="entry name" value="PP-binding"/>
    <property type="match status" value="1"/>
</dbReference>
<dbReference type="InterPro" id="IPR010071">
    <property type="entry name" value="AA_adenyl_dom"/>
</dbReference>
<dbReference type="AlphaFoldDB" id="A0A553ZEG1"/>
<protein>
    <submittedName>
        <fullName evidence="5">Amino acid adenylation domain-containing protein</fullName>
    </submittedName>
</protein>
<dbReference type="SMART" id="SM00823">
    <property type="entry name" value="PKS_PP"/>
    <property type="match status" value="1"/>
</dbReference>